<dbReference type="PANTHER" id="PTHR23419">
    <property type="entry name" value="DIVALENT CATION TOLERANCE CUTA-RELATED"/>
    <property type="match status" value="1"/>
</dbReference>
<reference evidence="4" key="2">
    <citation type="submission" date="2025-04" db="UniProtKB">
        <authorList>
            <consortium name="RefSeq"/>
        </authorList>
    </citation>
    <scope>IDENTIFICATION</scope>
    <source>
        <tissue evidence="4">Whole body</tissue>
    </source>
</reference>
<dbReference type="PANTHER" id="PTHR23419:SF8">
    <property type="entry name" value="FI09726P"/>
    <property type="match status" value="1"/>
</dbReference>
<dbReference type="OrthoDB" id="2017693at2759"/>
<protein>
    <submittedName>
        <fullName evidence="2 4">Protein CutA</fullName>
    </submittedName>
</protein>
<dbReference type="InterPro" id="IPR004323">
    <property type="entry name" value="Ion_tolerance_CutA"/>
</dbReference>
<evidence type="ECO:0000313" key="3">
    <source>
        <dbReference type="Proteomes" id="UP000694846"/>
    </source>
</evidence>
<organism evidence="2">
    <name type="scientific">Sipha flava</name>
    <name type="common">yellow sugarcane aphid</name>
    <dbReference type="NCBI Taxonomy" id="143950"/>
    <lineage>
        <taxon>Eukaryota</taxon>
        <taxon>Metazoa</taxon>
        <taxon>Ecdysozoa</taxon>
        <taxon>Arthropoda</taxon>
        <taxon>Hexapoda</taxon>
        <taxon>Insecta</taxon>
        <taxon>Pterygota</taxon>
        <taxon>Neoptera</taxon>
        <taxon>Paraneoptera</taxon>
        <taxon>Hemiptera</taxon>
        <taxon>Sternorrhyncha</taxon>
        <taxon>Aphidomorpha</taxon>
        <taxon>Aphidoidea</taxon>
        <taxon>Aphididae</taxon>
        <taxon>Sipha</taxon>
    </lineage>
</organism>
<dbReference type="Proteomes" id="UP000694846">
    <property type="component" value="Unplaced"/>
</dbReference>
<comment type="similarity">
    <text evidence="1">Belongs to the CutA family.</text>
</comment>
<name>A0A2S2QWA9_9HEMI</name>
<dbReference type="InterPro" id="IPR015867">
    <property type="entry name" value="N-reg_PII/ATP_PRibTrfase_C"/>
</dbReference>
<dbReference type="InterPro" id="IPR011322">
    <property type="entry name" value="N-reg_PII-like_a/b"/>
</dbReference>
<dbReference type="RefSeq" id="XP_025408929.1">
    <property type="nucleotide sequence ID" value="XM_025553144.1"/>
</dbReference>
<gene>
    <name evidence="2" type="primary">cuta_1</name>
    <name evidence="4" type="synonym">LOC112682517</name>
    <name evidence="2" type="ORF">g.145146</name>
</gene>
<evidence type="ECO:0000313" key="4">
    <source>
        <dbReference type="RefSeq" id="XP_025408929.1"/>
    </source>
</evidence>
<sequence>MYKSGLHSIVHVTAPTIELAKTLAQGIVKHNLAACVNLIPNITSIYKWKDEVNEDSEILMIIKTRTSRVDDLTNYVKSNHPYEVCEVISTKIDNGNIPYLNWISESVPEEISQDSST</sequence>
<evidence type="ECO:0000256" key="1">
    <source>
        <dbReference type="ARBA" id="ARBA00010169"/>
    </source>
</evidence>
<accession>A0A2S2QWA9</accession>
<dbReference type="Pfam" id="PF03091">
    <property type="entry name" value="CutA1"/>
    <property type="match status" value="1"/>
</dbReference>
<proteinExistence type="inferred from homology"/>
<dbReference type="SUPFAM" id="SSF54913">
    <property type="entry name" value="GlnB-like"/>
    <property type="match status" value="1"/>
</dbReference>
<dbReference type="AlphaFoldDB" id="A0A2S2QWA9"/>
<dbReference type="Gene3D" id="3.30.70.120">
    <property type="match status" value="1"/>
</dbReference>
<dbReference type="GO" id="GO:0010038">
    <property type="term" value="P:response to metal ion"/>
    <property type="evidence" value="ECO:0007669"/>
    <property type="project" value="InterPro"/>
</dbReference>
<dbReference type="GO" id="GO:0005507">
    <property type="term" value="F:copper ion binding"/>
    <property type="evidence" value="ECO:0007669"/>
    <property type="project" value="TreeGrafter"/>
</dbReference>
<evidence type="ECO:0000313" key="2">
    <source>
        <dbReference type="EMBL" id="MBY82049.1"/>
    </source>
</evidence>
<dbReference type="EMBL" id="GGMS01012846">
    <property type="protein sequence ID" value="MBY82049.1"/>
    <property type="molecule type" value="Transcribed_RNA"/>
</dbReference>
<keyword evidence="3" id="KW-1185">Reference proteome</keyword>
<reference evidence="2" key="1">
    <citation type="submission" date="2018-04" db="EMBL/GenBank/DDBJ databases">
        <title>Transcriptome assembly of Sipha flava.</title>
        <authorList>
            <person name="Scully E.D."/>
            <person name="Geib S.M."/>
            <person name="Palmer N.A."/>
            <person name="Koch K."/>
            <person name="Bradshaw J."/>
            <person name="Heng-Moss T."/>
            <person name="Sarath G."/>
        </authorList>
    </citation>
    <scope>NUCLEOTIDE SEQUENCE</scope>
</reference>